<gene>
    <name evidence="3" type="ORF">SO694_00150023</name>
</gene>
<keyword evidence="1" id="KW-0472">Membrane</keyword>
<keyword evidence="1" id="KW-0812">Transmembrane</keyword>
<feature type="transmembrane region" description="Helical" evidence="1">
    <location>
        <begin position="163"/>
        <end position="182"/>
    </location>
</feature>
<proteinExistence type="predicted"/>
<evidence type="ECO:0000313" key="3">
    <source>
        <dbReference type="EMBL" id="KAK7254395.1"/>
    </source>
</evidence>
<feature type="transmembrane region" description="Helical" evidence="1">
    <location>
        <begin position="104"/>
        <end position="125"/>
    </location>
</feature>
<sequence length="216" mass="22795">MGATMRAFAVALTLATTSPAAAATSAAPLPSALAAYAHYAGLIGVVGALVTERITLKEDMSDDEFDRLANADIAYGVAGVLVLVSGYERVTQYGKGWDFYAHEPIFWCKMVLFAIMGSASYLPTIKIVQHAIAKKEATDRGESIPPPSPALVKRMTSIVNAELLAVASIPLAATLMARGVAYADWLPWQAGAAPVALALGGFGYKYAKEALDWQEA</sequence>
<organism evidence="3 4">
    <name type="scientific">Aureococcus anophagefferens</name>
    <name type="common">Harmful bloom alga</name>
    <dbReference type="NCBI Taxonomy" id="44056"/>
    <lineage>
        <taxon>Eukaryota</taxon>
        <taxon>Sar</taxon>
        <taxon>Stramenopiles</taxon>
        <taxon>Ochrophyta</taxon>
        <taxon>Pelagophyceae</taxon>
        <taxon>Pelagomonadales</taxon>
        <taxon>Pelagomonadaceae</taxon>
        <taxon>Aureococcus</taxon>
    </lineage>
</organism>
<feature type="chain" id="PRO_5046578102" evidence="2">
    <location>
        <begin position="23"/>
        <end position="216"/>
    </location>
</feature>
<dbReference type="Pfam" id="PF09980">
    <property type="entry name" value="DUF2214"/>
    <property type="match status" value="1"/>
</dbReference>
<dbReference type="InterPro" id="IPR018706">
    <property type="entry name" value="DUF2214_membrane"/>
</dbReference>
<comment type="caution">
    <text evidence="3">The sequence shown here is derived from an EMBL/GenBank/DDBJ whole genome shotgun (WGS) entry which is preliminary data.</text>
</comment>
<evidence type="ECO:0000256" key="2">
    <source>
        <dbReference type="SAM" id="SignalP"/>
    </source>
</evidence>
<keyword evidence="4" id="KW-1185">Reference proteome</keyword>
<feature type="transmembrane region" description="Helical" evidence="1">
    <location>
        <begin position="188"/>
        <end position="207"/>
    </location>
</feature>
<feature type="signal peptide" evidence="2">
    <location>
        <begin position="1"/>
        <end position="22"/>
    </location>
</feature>
<accession>A0ABR1GEQ8</accession>
<reference evidence="3 4" key="1">
    <citation type="submission" date="2024-03" db="EMBL/GenBank/DDBJ databases">
        <title>Aureococcus anophagefferens CCMP1851 and Kratosvirus quantuckense: Draft genome of a second virus-susceptible host strain in the model system.</title>
        <authorList>
            <person name="Chase E."/>
            <person name="Truchon A.R."/>
            <person name="Schepens W."/>
            <person name="Wilhelm S.W."/>
        </authorList>
    </citation>
    <scope>NUCLEOTIDE SEQUENCE [LARGE SCALE GENOMIC DNA]</scope>
    <source>
        <strain evidence="3 4">CCMP1851</strain>
    </source>
</reference>
<dbReference type="EMBL" id="JBBJCI010000030">
    <property type="protein sequence ID" value="KAK7254395.1"/>
    <property type="molecule type" value="Genomic_DNA"/>
</dbReference>
<evidence type="ECO:0000256" key="1">
    <source>
        <dbReference type="SAM" id="Phobius"/>
    </source>
</evidence>
<keyword evidence="2" id="KW-0732">Signal</keyword>
<dbReference type="Proteomes" id="UP001363151">
    <property type="component" value="Unassembled WGS sequence"/>
</dbReference>
<feature type="transmembrane region" description="Helical" evidence="1">
    <location>
        <begin position="68"/>
        <end position="84"/>
    </location>
</feature>
<evidence type="ECO:0000313" key="4">
    <source>
        <dbReference type="Proteomes" id="UP001363151"/>
    </source>
</evidence>
<keyword evidence="1" id="KW-1133">Transmembrane helix</keyword>
<protein>
    <submittedName>
        <fullName evidence="3">Uncharacterized protein</fullName>
    </submittedName>
</protein>
<feature type="transmembrane region" description="Helical" evidence="1">
    <location>
        <begin position="36"/>
        <end position="56"/>
    </location>
</feature>
<name>A0ABR1GEQ8_AURAN</name>